<protein>
    <submittedName>
        <fullName evidence="2">Sjogren's syndrome/scleroderma autoantigen 1 family protein</fullName>
    </submittedName>
</protein>
<name>A0ABD5V0H3_9EURY</name>
<dbReference type="InterPro" id="IPR009563">
    <property type="entry name" value="SSSCA1"/>
</dbReference>
<gene>
    <name evidence="2" type="ORF">ACFQE9_10550</name>
</gene>
<evidence type="ECO:0000313" key="2">
    <source>
        <dbReference type="EMBL" id="MFC6893037.1"/>
    </source>
</evidence>
<feature type="compositionally biased region" description="Basic and acidic residues" evidence="1">
    <location>
        <begin position="181"/>
        <end position="248"/>
    </location>
</feature>
<evidence type="ECO:0000256" key="1">
    <source>
        <dbReference type="SAM" id="MobiDB-lite"/>
    </source>
</evidence>
<dbReference type="InterPro" id="IPR051888">
    <property type="entry name" value="UPF0148_domain"/>
</dbReference>
<dbReference type="RefSeq" id="WP_379744195.1">
    <property type="nucleotide sequence ID" value="NZ_JBHSVN010000001.1"/>
</dbReference>
<dbReference type="EMBL" id="JBHSXL010000009">
    <property type="protein sequence ID" value="MFC6893037.1"/>
    <property type="molecule type" value="Genomic_DNA"/>
</dbReference>
<evidence type="ECO:0000313" key="3">
    <source>
        <dbReference type="Proteomes" id="UP001596296"/>
    </source>
</evidence>
<dbReference type="Pfam" id="PF06677">
    <property type="entry name" value="Auto_anti-p27"/>
    <property type="match status" value="1"/>
</dbReference>
<feature type="compositionally biased region" description="Low complexity" evidence="1">
    <location>
        <begin position="127"/>
        <end position="145"/>
    </location>
</feature>
<dbReference type="AlphaFoldDB" id="A0ABD5V0H3"/>
<feature type="compositionally biased region" description="Basic and acidic residues" evidence="1">
    <location>
        <begin position="8"/>
        <end position="21"/>
    </location>
</feature>
<accession>A0ABD5V0H3</accession>
<feature type="compositionally biased region" description="Polar residues" evidence="1">
    <location>
        <begin position="83"/>
        <end position="103"/>
    </location>
</feature>
<feature type="compositionally biased region" description="Basic and acidic residues" evidence="1">
    <location>
        <begin position="112"/>
        <end position="126"/>
    </location>
</feature>
<keyword evidence="3" id="KW-1185">Reference proteome</keyword>
<comment type="caution">
    <text evidence="2">The sequence shown here is derived from an EMBL/GenBank/DDBJ whole genome shotgun (WGS) entry which is preliminary data.</text>
</comment>
<dbReference type="PANTHER" id="PTHR16537:SF1">
    <property type="entry name" value="PROTEIN ZNRD2"/>
    <property type="match status" value="1"/>
</dbReference>
<sequence length="248" mass="26481">MSEEFDKEAEREKLREKYERDRKKREHTQHMSELLLKGATMTNSHCDACGDPIFRHDGREFCPTCAREDAAEETGAEIDAGAETTTNGAGSNPESTAAGSATNADPADPSPPDEHTVDAGSPEEHTANANTANAADANTDAPTANGSAERNVVEGRPTPERAAPSEPAGTNAPSRPASDAIRSEGDPRAGHRETNPDPSEDLRAARESLSRTVRRFAEAAERADGPRRAREDLEAAREAAEALSALDR</sequence>
<organism evidence="2 3">
    <name type="scientific">Halopenitus salinus</name>
    <dbReference type="NCBI Taxonomy" id="1198295"/>
    <lineage>
        <taxon>Archaea</taxon>
        <taxon>Methanobacteriati</taxon>
        <taxon>Methanobacteriota</taxon>
        <taxon>Stenosarchaea group</taxon>
        <taxon>Halobacteria</taxon>
        <taxon>Halobacteriales</taxon>
        <taxon>Haloferacaceae</taxon>
        <taxon>Halopenitus</taxon>
    </lineage>
</organism>
<reference evidence="2 3" key="1">
    <citation type="journal article" date="2019" name="Int. J. Syst. Evol. Microbiol.">
        <title>The Global Catalogue of Microorganisms (GCM) 10K type strain sequencing project: providing services to taxonomists for standard genome sequencing and annotation.</title>
        <authorList>
            <consortium name="The Broad Institute Genomics Platform"/>
            <consortium name="The Broad Institute Genome Sequencing Center for Infectious Disease"/>
            <person name="Wu L."/>
            <person name="Ma J."/>
        </authorList>
    </citation>
    <scope>NUCLEOTIDE SEQUENCE [LARGE SCALE GENOMIC DNA]</scope>
    <source>
        <strain evidence="2 3">SKJ47</strain>
    </source>
</reference>
<feature type="region of interest" description="Disordered" evidence="1">
    <location>
        <begin position="69"/>
        <end position="248"/>
    </location>
</feature>
<dbReference type="Proteomes" id="UP001596296">
    <property type="component" value="Unassembled WGS sequence"/>
</dbReference>
<proteinExistence type="predicted"/>
<dbReference type="PANTHER" id="PTHR16537">
    <property type="entry name" value="SJOEGREN SYNDROME/SCLERODERMA AUTOANTIGEN 1"/>
    <property type="match status" value="1"/>
</dbReference>
<feature type="region of interest" description="Disordered" evidence="1">
    <location>
        <begin position="1"/>
        <end position="32"/>
    </location>
</feature>